<name>A0AAV4MVQ0_CAEEX</name>
<feature type="transmembrane region" description="Helical" evidence="5">
    <location>
        <begin position="61"/>
        <end position="81"/>
    </location>
</feature>
<evidence type="ECO:0000256" key="2">
    <source>
        <dbReference type="ARBA" id="ARBA00022692"/>
    </source>
</evidence>
<dbReference type="GO" id="GO:0005886">
    <property type="term" value="C:plasma membrane"/>
    <property type="evidence" value="ECO:0007669"/>
    <property type="project" value="TreeGrafter"/>
</dbReference>
<dbReference type="Gene3D" id="1.10.3430.10">
    <property type="entry name" value="Ammonium transporter AmtB like domains"/>
    <property type="match status" value="1"/>
</dbReference>
<keyword evidence="4 5" id="KW-0472">Membrane</keyword>
<dbReference type="PANTHER" id="PTHR11730">
    <property type="entry name" value="AMMONIUM TRANSPORTER"/>
    <property type="match status" value="1"/>
</dbReference>
<organism evidence="7 8">
    <name type="scientific">Caerostris extrusa</name>
    <name type="common">Bark spider</name>
    <name type="synonym">Caerostris bankana</name>
    <dbReference type="NCBI Taxonomy" id="172846"/>
    <lineage>
        <taxon>Eukaryota</taxon>
        <taxon>Metazoa</taxon>
        <taxon>Ecdysozoa</taxon>
        <taxon>Arthropoda</taxon>
        <taxon>Chelicerata</taxon>
        <taxon>Arachnida</taxon>
        <taxon>Araneae</taxon>
        <taxon>Araneomorphae</taxon>
        <taxon>Entelegynae</taxon>
        <taxon>Araneoidea</taxon>
        <taxon>Araneidae</taxon>
        <taxon>Caerostris</taxon>
    </lineage>
</organism>
<evidence type="ECO:0000313" key="7">
    <source>
        <dbReference type="EMBL" id="GIX76050.1"/>
    </source>
</evidence>
<dbReference type="AlphaFoldDB" id="A0AAV4MVQ0"/>
<dbReference type="PANTHER" id="PTHR11730:SF58">
    <property type="entry name" value="AMMONIUM TRANSPORTER"/>
    <property type="match status" value="1"/>
</dbReference>
<evidence type="ECO:0000256" key="3">
    <source>
        <dbReference type="ARBA" id="ARBA00022989"/>
    </source>
</evidence>
<dbReference type="InterPro" id="IPR024041">
    <property type="entry name" value="NH4_transpt_AmtB-like_dom"/>
</dbReference>
<dbReference type="InterPro" id="IPR029020">
    <property type="entry name" value="Ammonium/urea_transptr"/>
</dbReference>
<dbReference type="Proteomes" id="UP001054945">
    <property type="component" value="Unassembled WGS sequence"/>
</dbReference>
<dbReference type="EMBL" id="BPLR01020220">
    <property type="protein sequence ID" value="GIX76050.1"/>
    <property type="molecule type" value="Genomic_DNA"/>
</dbReference>
<gene>
    <name evidence="7" type="primary">amt-3_4</name>
    <name evidence="7" type="ORF">CEXT_81491</name>
</gene>
<dbReference type="Pfam" id="PF00909">
    <property type="entry name" value="Ammonium_transp"/>
    <property type="match status" value="1"/>
</dbReference>
<evidence type="ECO:0000313" key="8">
    <source>
        <dbReference type="Proteomes" id="UP001054945"/>
    </source>
</evidence>
<proteinExistence type="predicted"/>
<comment type="caution">
    <text evidence="7">The sequence shown here is derived from an EMBL/GenBank/DDBJ whole genome shotgun (WGS) entry which is preliminary data.</text>
</comment>
<reference evidence="7 8" key="1">
    <citation type="submission" date="2021-06" db="EMBL/GenBank/DDBJ databases">
        <title>Caerostris extrusa draft genome.</title>
        <authorList>
            <person name="Kono N."/>
            <person name="Arakawa K."/>
        </authorList>
    </citation>
    <scope>NUCLEOTIDE SEQUENCE [LARGE SCALE GENOMIC DNA]</scope>
</reference>
<dbReference type="GO" id="GO:0097272">
    <property type="term" value="P:ammonium homeostasis"/>
    <property type="evidence" value="ECO:0007669"/>
    <property type="project" value="TreeGrafter"/>
</dbReference>
<protein>
    <submittedName>
        <fullName evidence="7">Ammonium transporter</fullName>
    </submittedName>
</protein>
<keyword evidence="3 5" id="KW-1133">Transmembrane helix</keyword>
<evidence type="ECO:0000259" key="6">
    <source>
        <dbReference type="Pfam" id="PF00909"/>
    </source>
</evidence>
<keyword evidence="2 5" id="KW-0812">Transmembrane</keyword>
<evidence type="ECO:0000256" key="1">
    <source>
        <dbReference type="ARBA" id="ARBA00004141"/>
    </source>
</evidence>
<sequence>MDRITQVLKHLCEKHRIVIHLLIVLQIAVSFQLINLEVSASSTNSTNTVIGSLDPVTPDDATWILTSSFVIFTMQTGFGLLESGAVTKKNEVNILMKNAADVVLGRSILLDVWIWLPVRQRARNNFFSVASVPSF</sequence>
<evidence type="ECO:0000256" key="5">
    <source>
        <dbReference type="SAM" id="Phobius"/>
    </source>
</evidence>
<feature type="domain" description="Ammonium transporter AmtB-like" evidence="6">
    <location>
        <begin position="63"/>
        <end position="105"/>
    </location>
</feature>
<dbReference type="GO" id="GO:0008519">
    <property type="term" value="F:ammonium channel activity"/>
    <property type="evidence" value="ECO:0007669"/>
    <property type="project" value="InterPro"/>
</dbReference>
<keyword evidence="8" id="KW-1185">Reference proteome</keyword>
<feature type="transmembrane region" description="Helical" evidence="5">
    <location>
        <begin position="17"/>
        <end position="34"/>
    </location>
</feature>
<accession>A0AAV4MVQ0</accession>
<evidence type="ECO:0000256" key="4">
    <source>
        <dbReference type="ARBA" id="ARBA00023136"/>
    </source>
</evidence>
<comment type="subcellular location">
    <subcellularLocation>
        <location evidence="1">Membrane</location>
        <topology evidence="1">Multi-pass membrane protein</topology>
    </subcellularLocation>
</comment>
<dbReference type="SUPFAM" id="SSF111352">
    <property type="entry name" value="Ammonium transporter"/>
    <property type="match status" value="1"/>
</dbReference>